<sequence>MSGLWRRVQYWILGVEVKPAAEREPVPAVVEPIVVPDHLSWPSPDPAWEAREDLLLGRVARHVERGASPWDAAGRVFCGTGETSGASRAGLSATLAARRRGVVHD</sequence>
<name>A0A917QP49_9ACTN</name>
<reference evidence="1" key="2">
    <citation type="submission" date="2020-09" db="EMBL/GenBank/DDBJ databases">
        <authorList>
            <person name="Sun Q."/>
            <person name="Ohkuma M."/>
        </authorList>
    </citation>
    <scope>NUCLEOTIDE SEQUENCE</scope>
    <source>
        <strain evidence="1">JCM 13064</strain>
    </source>
</reference>
<organism evidence="1 2">
    <name type="scientific">Sphaerisporangium melleum</name>
    <dbReference type="NCBI Taxonomy" id="321316"/>
    <lineage>
        <taxon>Bacteria</taxon>
        <taxon>Bacillati</taxon>
        <taxon>Actinomycetota</taxon>
        <taxon>Actinomycetes</taxon>
        <taxon>Streptosporangiales</taxon>
        <taxon>Streptosporangiaceae</taxon>
        <taxon>Sphaerisporangium</taxon>
    </lineage>
</organism>
<reference evidence="1" key="1">
    <citation type="journal article" date="2014" name="Int. J. Syst. Evol. Microbiol.">
        <title>Complete genome sequence of Corynebacterium casei LMG S-19264T (=DSM 44701T), isolated from a smear-ripened cheese.</title>
        <authorList>
            <consortium name="US DOE Joint Genome Institute (JGI-PGF)"/>
            <person name="Walter F."/>
            <person name="Albersmeier A."/>
            <person name="Kalinowski J."/>
            <person name="Ruckert C."/>
        </authorList>
    </citation>
    <scope>NUCLEOTIDE SEQUENCE</scope>
    <source>
        <strain evidence="1">JCM 13064</strain>
    </source>
</reference>
<dbReference type="RefSeq" id="WP_189160924.1">
    <property type="nucleotide sequence ID" value="NZ_BMNT01000001.1"/>
</dbReference>
<protein>
    <submittedName>
        <fullName evidence="1">Uncharacterized protein</fullName>
    </submittedName>
</protein>
<keyword evidence="2" id="KW-1185">Reference proteome</keyword>
<dbReference type="Proteomes" id="UP000645217">
    <property type="component" value="Unassembled WGS sequence"/>
</dbReference>
<dbReference type="AlphaFoldDB" id="A0A917QP49"/>
<proteinExistence type="predicted"/>
<dbReference type="EMBL" id="BMNT01000001">
    <property type="protein sequence ID" value="GGK61824.1"/>
    <property type="molecule type" value="Genomic_DNA"/>
</dbReference>
<comment type="caution">
    <text evidence="1">The sequence shown here is derived from an EMBL/GenBank/DDBJ whole genome shotgun (WGS) entry which is preliminary data.</text>
</comment>
<gene>
    <name evidence="1" type="ORF">GCM10007964_01230</name>
</gene>
<evidence type="ECO:0000313" key="2">
    <source>
        <dbReference type="Proteomes" id="UP000645217"/>
    </source>
</evidence>
<accession>A0A917QP49</accession>
<evidence type="ECO:0000313" key="1">
    <source>
        <dbReference type="EMBL" id="GGK61824.1"/>
    </source>
</evidence>